<evidence type="ECO:0000256" key="2">
    <source>
        <dbReference type="SAM" id="Phobius"/>
    </source>
</evidence>
<accession>A0ABV0V1T2</accession>
<dbReference type="PROSITE" id="PS01186">
    <property type="entry name" value="EGF_2"/>
    <property type="match status" value="1"/>
</dbReference>
<dbReference type="PRINTS" id="PR00011">
    <property type="entry name" value="EGFLAMININ"/>
</dbReference>
<feature type="disulfide bond" evidence="1">
    <location>
        <begin position="55"/>
        <end position="65"/>
    </location>
</feature>
<gene>
    <name evidence="4" type="ORF">ILYODFUR_009967</name>
</gene>
<dbReference type="PANTHER" id="PTHR24052">
    <property type="entry name" value="DELTA-RELATED"/>
    <property type="match status" value="1"/>
</dbReference>
<evidence type="ECO:0000259" key="3">
    <source>
        <dbReference type="PROSITE" id="PS50026"/>
    </source>
</evidence>
<proteinExistence type="predicted"/>
<feature type="transmembrane region" description="Helical" evidence="2">
    <location>
        <begin position="106"/>
        <end position="129"/>
    </location>
</feature>
<dbReference type="InterPro" id="IPR009030">
    <property type="entry name" value="Growth_fac_rcpt_cys_sf"/>
</dbReference>
<protein>
    <recommendedName>
        <fullName evidence="3">EGF-like domain-containing protein</fullName>
    </recommendedName>
</protein>
<dbReference type="SUPFAM" id="SSF57184">
    <property type="entry name" value="Growth factor receptor domain"/>
    <property type="match status" value="1"/>
</dbReference>
<dbReference type="EMBL" id="JAHRIQ010093393">
    <property type="protein sequence ID" value="MEQ2251341.1"/>
    <property type="molecule type" value="Genomic_DNA"/>
</dbReference>
<keyword evidence="1" id="KW-0245">EGF-like domain</keyword>
<evidence type="ECO:0000313" key="4">
    <source>
        <dbReference type="EMBL" id="MEQ2251341.1"/>
    </source>
</evidence>
<dbReference type="SMART" id="SM00181">
    <property type="entry name" value="EGF"/>
    <property type="match status" value="2"/>
</dbReference>
<dbReference type="PROSITE" id="PS50026">
    <property type="entry name" value="EGF_3"/>
    <property type="match status" value="2"/>
</dbReference>
<keyword evidence="1" id="KW-1015">Disulfide bond</keyword>
<dbReference type="InterPro" id="IPR000742">
    <property type="entry name" value="EGF"/>
</dbReference>
<keyword evidence="2" id="KW-0812">Transmembrane</keyword>
<dbReference type="InterPro" id="IPR052485">
    <property type="entry name" value="MEGF_diff_regulators"/>
</dbReference>
<comment type="caution">
    <text evidence="1">Lacks conserved residue(s) required for the propagation of feature annotation.</text>
</comment>
<sequence>MGTFGPGCLKRCDCVHGSGCQATNGECHCLPGWMGPHCSEPCPEGLWGPQCNHTCSMHCPNSDTCLRKTGECVCRPGYWGATCQNNSSEQAGSVMVPLPPGERESWGAIGGIVVLVLLVVLLLALLLLYRRRQKDKQNNTPTVSFSTSRTVNSEYAVPDVPHSYHHYYSNPSYHTLSQNRPPLPHLPNNHDRIIKNTNNQLFCSVKNAARERRGLFGVETNATLPADWKHHETRKDTGAFGIDRSYSYSASLGKYYNKGSFII</sequence>
<organism evidence="4 5">
    <name type="scientific">Ilyodon furcidens</name>
    <name type="common">goldbreast splitfin</name>
    <dbReference type="NCBI Taxonomy" id="33524"/>
    <lineage>
        <taxon>Eukaryota</taxon>
        <taxon>Metazoa</taxon>
        <taxon>Chordata</taxon>
        <taxon>Craniata</taxon>
        <taxon>Vertebrata</taxon>
        <taxon>Euteleostomi</taxon>
        <taxon>Actinopterygii</taxon>
        <taxon>Neopterygii</taxon>
        <taxon>Teleostei</taxon>
        <taxon>Neoteleostei</taxon>
        <taxon>Acanthomorphata</taxon>
        <taxon>Ovalentaria</taxon>
        <taxon>Atherinomorphae</taxon>
        <taxon>Cyprinodontiformes</taxon>
        <taxon>Goodeidae</taxon>
        <taxon>Ilyodon</taxon>
    </lineage>
</organism>
<feature type="disulfide bond" evidence="1">
    <location>
        <begin position="74"/>
        <end position="83"/>
    </location>
</feature>
<comment type="caution">
    <text evidence="4">The sequence shown here is derived from an EMBL/GenBank/DDBJ whole genome shotgun (WGS) entry which is preliminary data.</text>
</comment>
<feature type="domain" description="EGF-like" evidence="3">
    <location>
        <begin position="9"/>
        <end position="39"/>
    </location>
</feature>
<name>A0ABV0V1T2_9TELE</name>
<keyword evidence="2" id="KW-0472">Membrane</keyword>
<feature type="disulfide bond" evidence="1">
    <location>
        <begin position="29"/>
        <end position="38"/>
    </location>
</feature>
<evidence type="ECO:0000313" key="5">
    <source>
        <dbReference type="Proteomes" id="UP001482620"/>
    </source>
</evidence>
<dbReference type="PROSITE" id="PS00022">
    <property type="entry name" value="EGF_1"/>
    <property type="match status" value="2"/>
</dbReference>
<keyword evidence="5" id="KW-1185">Reference proteome</keyword>
<keyword evidence="2" id="KW-1133">Transmembrane helix</keyword>
<dbReference type="Gene3D" id="2.170.300.10">
    <property type="entry name" value="Tie2 ligand-binding domain superfamily"/>
    <property type="match status" value="1"/>
</dbReference>
<dbReference type="PANTHER" id="PTHR24052:SF8">
    <property type="entry name" value="NIMROD A, ISOFORM E"/>
    <property type="match status" value="1"/>
</dbReference>
<dbReference type="InterPro" id="IPR002049">
    <property type="entry name" value="LE_dom"/>
</dbReference>
<dbReference type="Proteomes" id="UP001482620">
    <property type="component" value="Unassembled WGS sequence"/>
</dbReference>
<dbReference type="Pfam" id="PF00053">
    <property type="entry name" value="EGF_laminin"/>
    <property type="match status" value="1"/>
</dbReference>
<reference evidence="4 5" key="1">
    <citation type="submission" date="2021-06" db="EMBL/GenBank/DDBJ databases">
        <authorList>
            <person name="Palmer J.M."/>
        </authorList>
    </citation>
    <scope>NUCLEOTIDE SEQUENCE [LARGE SCALE GENOMIC DNA]</scope>
    <source>
        <strain evidence="5">if_2019</strain>
        <tissue evidence="4">Muscle</tissue>
    </source>
</reference>
<feature type="domain" description="EGF-like" evidence="3">
    <location>
        <begin position="52"/>
        <end position="84"/>
    </location>
</feature>
<dbReference type="CDD" id="cd00055">
    <property type="entry name" value="EGF_Lam"/>
    <property type="match status" value="1"/>
</dbReference>
<evidence type="ECO:0000256" key="1">
    <source>
        <dbReference type="PROSITE-ProRule" id="PRU00076"/>
    </source>
</evidence>